<keyword evidence="2" id="KW-1185">Reference proteome</keyword>
<sequence length="192" mass="21503">MDGLVVCEGCSSHAQARVGAASSSSCPPAASLPVPHFRLPIITAPEQKLLESLKELEKSLAMQVRLKPESESNFVGTSIYSMNFPLDSVDRFIWSFTPHIITVKLNEEGYPFFKDWKFPVVFILAMYLQTEPKMLIRHGLDLLPMCNIFGKVIQVKLGIGRALFYSATRTCPQGTQLMSLPLFLVKQQMQHT</sequence>
<proteinExistence type="predicted"/>
<dbReference type="AlphaFoldDB" id="A0A3B5Y181"/>
<reference evidence="1" key="2">
    <citation type="submission" date="2018-10" db="UniProtKB">
        <authorList>
            <consortium name="EnsemblPlants"/>
        </authorList>
    </citation>
    <scope>IDENTIFICATION</scope>
</reference>
<dbReference type="Proteomes" id="UP000019116">
    <property type="component" value="Chromosome 1A"/>
</dbReference>
<dbReference type="Gramene" id="TraesCS1A03G0637100.1">
    <property type="protein sequence ID" value="TraesCS1A03G0637100.1.CDS"/>
    <property type="gene ID" value="TraesCS1A03G0637100"/>
</dbReference>
<reference evidence="1" key="1">
    <citation type="submission" date="2018-08" db="EMBL/GenBank/DDBJ databases">
        <authorList>
            <person name="Rossello M."/>
        </authorList>
    </citation>
    <scope>NUCLEOTIDE SEQUENCE [LARGE SCALE GENOMIC DNA]</scope>
    <source>
        <strain evidence="1">cv. Chinese Spring</strain>
    </source>
</reference>
<dbReference type="Gramene" id="TraesNOR1A03G00115490.1">
    <property type="protein sequence ID" value="TraesNOR1A03G00115490.1"/>
    <property type="gene ID" value="TraesNOR1A03G00115490"/>
</dbReference>
<dbReference type="OMA" id="AMYLQTE"/>
<protein>
    <submittedName>
        <fullName evidence="1">Uncharacterized protein</fullName>
    </submittedName>
</protein>
<accession>A0A3B5Y181</accession>
<organism evidence="1">
    <name type="scientific">Triticum aestivum</name>
    <name type="common">Wheat</name>
    <dbReference type="NCBI Taxonomy" id="4565"/>
    <lineage>
        <taxon>Eukaryota</taxon>
        <taxon>Viridiplantae</taxon>
        <taxon>Streptophyta</taxon>
        <taxon>Embryophyta</taxon>
        <taxon>Tracheophyta</taxon>
        <taxon>Spermatophyta</taxon>
        <taxon>Magnoliopsida</taxon>
        <taxon>Liliopsida</taxon>
        <taxon>Poales</taxon>
        <taxon>Poaceae</taxon>
        <taxon>BOP clade</taxon>
        <taxon>Pooideae</taxon>
        <taxon>Triticodae</taxon>
        <taxon>Triticeae</taxon>
        <taxon>Triticinae</taxon>
        <taxon>Triticum</taxon>
    </lineage>
</organism>
<dbReference type="EnsemblPlants" id="TraesCS1A02G246200.1">
    <property type="protein sequence ID" value="TraesCS1A02G246200.1"/>
    <property type="gene ID" value="TraesCS1A02G246200"/>
</dbReference>
<evidence type="ECO:0000313" key="1">
    <source>
        <dbReference type="EnsemblPlants" id="TraesCS1A02G246200.1"/>
    </source>
</evidence>
<evidence type="ECO:0000313" key="2">
    <source>
        <dbReference type="Proteomes" id="UP000019116"/>
    </source>
</evidence>
<dbReference type="Gramene" id="TraesCS1A02G246200.1">
    <property type="protein sequence ID" value="TraesCS1A02G246200.1"/>
    <property type="gene ID" value="TraesCS1A02G246200"/>
</dbReference>
<name>A0A3B5Y181_WHEAT</name>